<comment type="caution">
    <text evidence="1">The sequence shown here is derived from an EMBL/GenBank/DDBJ whole genome shotgun (WGS) entry which is preliminary data.</text>
</comment>
<accession>A0A1J9P960</accession>
<dbReference type="Proteomes" id="UP000182235">
    <property type="component" value="Unassembled WGS sequence"/>
</dbReference>
<evidence type="ECO:0000313" key="2">
    <source>
        <dbReference type="Proteomes" id="UP000182235"/>
    </source>
</evidence>
<dbReference type="VEuPathDB" id="FungiDB:AJ78_06954"/>
<dbReference type="AlphaFoldDB" id="A0A1J9P960"/>
<protein>
    <submittedName>
        <fullName evidence="1">Uncharacterized protein</fullName>
    </submittedName>
</protein>
<keyword evidence="2" id="KW-1185">Reference proteome</keyword>
<name>A0A1J9P960_9EURO</name>
<sequence length="110" mass="11783">MVLSASNGYSFLLGNDKRKAPLVLFSRRSFSRLSSELLVMRKLACGTECDLQGYISVDTGSELGDPKPAKDSREGTVTVVLVMAKNMLTATSLNDPGPAADCSATRRLVL</sequence>
<dbReference type="EMBL" id="LGRN01000402">
    <property type="protein sequence ID" value="OJD12458.1"/>
    <property type="molecule type" value="Genomic_DNA"/>
</dbReference>
<evidence type="ECO:0000313" key="1">
    <source>
        <dbReference type="EMBL" id="OJD12458.1"/>
    </source>
</evidence>
<reference evidence="1 2" key="1">
    <citation type="submission" date="2015-07" db="EMBL/GenBank/DDBJ databases">
        <title>Emmonsia species relationships and genome sequence.</title>
        <authorList>
            <consortium name="The Broad Institute Genomics Platform"/>
            <person name="Cuomo C.A."/>
            <person name="Munoz J.F."/>
            <person name="Imamovic A."/>
            <person name="Priest M.E."/>
            <person name="Young S."/>
            <person name="Clay O.K."/>
            <person name="McEwen J.G."/>
        </authorList>
    </citation>
    <scope>NUCLEOTIDE SEQUENCE [LARGE SCALE GENOMIC DNA]</scope>
    <source>
        <strain evidence="1 2">UAMH 9510</strain>
    </source>
</reference>
<proteinExistence type="predicted"/>
<organism evidence="1 2">
    <name type="scientific">Emergomyces pasteurianus Ep9510</name>
    <dbReference type="NCBI Taxonomy" id="1447872"/>
    <lineage>
        <taxon>Eukaryota</taxon>
        <taxon>Fungi</taxon>
        <taxon>Dikarya</taxon>
        <taxon>Ascomycota</taxon>
        <taxon>Pezizomycotina</taxon>
        <taxon>Eurotiomycetes</taxon>
        <taxon>Eurotiomycetidae</taxon>
        <taxon>Onygenales</taxon>
        <taxon>Ajellomycetaceae</taxon>
        <taxon>Emergomyces</taxon>
    </lineage>
</organism>
<gene>
    <name evidence="1" type="ORF">AJ78_06954</name>
</gene>